<dbReference type="InterPro" id="IPR041867">
    <property type="entry name" value="MPP_CSTP1"/>
</dbReference>
<comment type="cofactor">
    <cofactor evidence="1">
        <name>a divalent metal cation</name>
        <dbReference type="ChEBI" id="CHEBI:60240"/>
    </cofactor>
</comment>
<evidence type="ECO:0000256" key="10">
    <source>
        <dbReference type="ARBA" id="ARBA00047761"/>
    </source>
</evidence>
<evidence type="ECO:0000256" key="8">
    <source>
        <dbReference type="ARBA" id="ARBA00022801"/>
    </source>
</evidence>
<sequence length="375" mass="42913">MPVPFTIESEFVVSARGRKFLPFNSQDEKEWSDPFVFIQAADTQFGMQEHYVEGLATDYGWDKEIAWSRQMISEVNAMSPRPKFMVVCGDLLDAWPHTEAEVRRQQEIDFKKVFADLEVPLVCVCGNHDVGNTPTPSTVASYRKSFGDDYFSFWCNGVFFIVINTQFYEDSSKCPELASDQEAWLEEQLETVRREKPQHAVVFQHIPWFLNTPDEDKEYFNITEDLRKTMLERFHSAGIRHIFTGHYHRNAGGRYKDLELVVTSAVGAQLGGDKPGYRVVKVLENSLEHKYYDLGTAPTEITLPKPKKTLLKRSNSYKAPKTPRPAMARTVSIADPSVLKQLLRASMLPYTLKTGIPDMPPPPWATFKSPKSRCR</sequence>
<gene>
    <name evidence="13" type="ORF">MNOR_LOCUS29339</name>
</gene>
<evidence type="ECO:0000256" key="11">
    <source>
        <dbReference type="ARBA" id="ARBA00048336"/>
    </source>
</evidence>
<organism evidence="13 14">
    <name type="scientific">Meganyctiphanes norvegica</name>
    <name type="common">Northern krill</name>
    <name type="synonym">Thysanopoda norvegica</name>
    <dbReference type="NCBI Taxonomy" id="48144"/>
    <lineage>
        <taxon>Eukaryota</taxon>
        <taxon>Metazoa</taxon>
        <taxon>Ecdysozoa</taxon>
        <taxon>Arthropoda</taxon>
        <taxon>Crustacea</taxon>
        <taxon>Multicrustacea</taxon>
        <taxon>Malacostraca</taxon>
        <taxon>Eumalacostraca</taxon>
        <taxon>Eucarida</taxon>
        <taxon>Euphausiacea</taxon>
        <taxon>Euphausiidae</taxon>
        <taxon>Meganyctiphanes</taxon>
    </lineage>
</organism>
<keyword evidence="14" id="KW-1185">Reference proteome</keyword>
<name>A0AAV2RXT1_MEGNR</name>
<dbReference type="InterPro" id="IPR029052">
    <property type="entry name" value="Metallo-depent_PP-like"/>
</dbReference>
<evidence type="ECO:0000256" key="3">
    <source>
        <dbReference type="ARBA" id="ARBA00010567"/>
    </source>
</evidence>
<dbReference type="GO" id="GO:0046872">
    <property type="term" value="F:metal ion binding"/>
    <property type="evidence" value="ECO:0007669"/>
    <property type="project" value="UniProtKB-KW"/>
</dbReference>
<comment type="catalytic activity">
    <reaction evidence="11">
        <text>O-phospho-L-threonyl-[protein] + H2O = L-threonyl-[protein] + phosphate</text>
        <dbReference type="Rhea" id="RHEA:47004"/>
        <dbReference type="Rhea" id="RHEA-COMP:11060"/>
        <dbReference type="Rhea" id="RHEA-COMP:11605"/>
        <dbReference type="ChEBI" id="CHEBI:15377"/>
        <dbReference type="ChEBI" id="CHEBI:30013"/>
        <dbReference type="ChEBI" id="CHEBI:43474"/>
        <dbReference type="ChEBI" id="CHEBI:61977"/>
        <dbReference type="EC" id="3.1.3.16"/>
    </reaction>
</comment>
<comment type="catalytic activity">
    <reaction evidence="10">
        <text>O-phospho-L-seryl-[protein] + H2O = L-seryl-[protein] + phosphate</text>
        <dbReference type="Rhea" id="RHEA:20629"/>
        <dbReference type="Rhea" id="RHEA-COMP:9863"/>
        <dbReference type="Rhea" id="RHEA-COMP:11604"/>
        <dbReference type="ChEBI" id="CHEBI:15377"/>
        <dbReference type="ChEBI" id="CHEBI:29999"/>
        <dbReference type="ChEBI" id="CHEBI:43474"/>
        <dbReference type="ChEBI" id="CHEBI:83421"/>
        <dbReference type="EC" id="3.1.3.16"/>
    </reaction>
</comment>
<dbReference type="SUPFAM" id="SSF56300">
    <property type="entry name" value="Metallo-dependent phosphatases"/>
    <property type="match status" value="1"/>
</dbReference>
<feature type="domain" description="Calcineurin-like phosphoesterase" evidence="12">
    <location>
        <begin position="74"/>
        <end position="249"/>
    </location>
</feature>
<comment type="similarity">
    <text evidence="3">Belongs to the metallophosphoesterase superfamily. CPPED1 family.</text>
</comment>
<evidence type="ECO:0000256" key="1">
    <source>
        <dbReference type="ARBA" id="ARBA00001968"/>
    </source>
</evidence>
<dbReference type="Gene3D" id="3.60.21.10">
    <property type="match status" value="1"/>
</dbReference>
<evidence type="ECO:0000256" key="9">
    <source>
        <dbReference type="ARBA" id="ARBA00032900"/>
    </source>
</evidence>
<keyword evidence="7" id="KW-0479">Metal-binding</keyword>
<evidence type="ECO:0000256" key="7">
    <source>
        <dbReference type="ARBA" id="ARBA00022723"/>
    </source>
</evidence>
<reference evidence="13 14" key="1">
    <citation type="submission" date="2024-05" db="EMBL/GenBank/DDBJ databases">
        <authorList>
            <person name="Wallberg A."/>
        </authorList>
    </citation>
    <scope>NUCLEOTIDE SEQUENCE [LARGE SCALE GENOMIC DNA]</scope>
</reference>
<protein>
    <recommendedName>
        <fullName evidence="5">Serine/threonine-protein phosphatase CPPED1</fullName>
        <ecNumber evidence="4">3.1.3.16</ecNumber>
    </recommendedName>
    <alternativeName>
        <fullName evidence="9">Calcineurin-like phosphoesterase domain-containing protein 1</fullName>
    </alternativeName>
</protein>
<comment type="subcellular location">
    <subcellularLocation>
        <location evidence="2">Cytoplasm</location>
    </subcellularLocation>
</comment>
<evidence type="ECO:0000256" key="4">
    <source>
        <dbReference type="ARBA" id="ARBA00013081"/>
    </source>
</evidence>
<dbReference type="InterPro" id="IPR051918">
    <property type="entry name" value="STPP_CPPED1"/>
</dbReference>
<accession>A0AAV2RXT1</accession>
<dbReference type="PANTHER" id="PTHR43143">
    <property type="entry name" value="METALLOPHOSPHOESTERASE, CALCINEURIN SUPERFAMILY"/>
    <property type="match status" value="1"/>
</dbReference>
<dbReference type="PANTHER" id="PTHR43143:SF1">
    <property type="entry name" value="SERINE_THREONINE-PROTEIN PHOSPHATASE CPPED1"/>
    <property type="match status" value="1"/>
</dbReference>
<dbReference type="Proteomes" id="UP001497623">
    <property type="component" value="Unassembled WGS sequence"/>
</dbReference>
<evidence type="ECO:0000256" key="6">
    <source>
        <dbReference type="ARBA" id="ARBA00022490"/>
    </source>
</evidence>
<dbReference type="Pfam" id="PF00149">
    <property type="entry name" value="Metallophos"/>
    <property type="match status" value="1"/>
</dbReference>
<evidence type="ECO:0000256" key="5">
    <source>
        <dbReference type="ARBA" id="ARBA00013356"/>
    </source>
</evidence>
<dbReference type="CDD" id="cd07395">
    <property type="entry name" value="MPP_CSTP1"/>
    <property type="match status" value="1"/>
</dbReference>
<dbReference type="GO" id="GO:0005737">
    <property type="term" value="C:cytoplasm"/>
    <property type="evidence" value="ECO:0007669"/>
    <property type="project" value="UniProtKB-SubCell"/>
</dbReference>
<dbReference type="AlphaFoldDB" id="A0AAV2RXT1"/>
<keyword evidence="6" id="KW-0963">Cytoplasm</keyword>
<proteinExistence type="inferred from homology"/>
<keyword evidence="8" id="KW-0378">Hydrolase</keyword>
<dbReference type="InterPro" id="IPR004843">
    <property type="entry name" value="Calcineurin-like_PHP"/>
</dbReference>
<evidence type="ECO:0000313" key="14">
    <source>
        <dbReference type="Proteomes" id="UP001497623"/>
    </source>
</evidence>
<evidence type="ECO:0000313" key="13">
    <source>
        <dbReference type="EMBL" id="CAL4143807.1"/>
    </source>
</evidence>
<evidence type="ECO:0000259" key="12">
    <source>
        <dbReference type="Pfam" id="PF00149"/>
    </source>
</evidence>
<dbReference type="EMBL" id="CAXKWB010033796">
    <property type="protein sequence ID" value="CAL4143807.1"/>
    <property type="molecule type" value="Genomic_DNA"/>
</dbReference>
<dbReference type="EC" id="3.1.3.16" evidence="4"/>
<comment type="caution">
    <text evidence="13">The sequence shown here is derived from an EMBL/GenBank/DDBJ whole genome shotgun (WGS) entry which is preliminary data.</text>
</comment>
<evidence type="ECO:0000256" key="2">
    <source>
        <dbReference type="ARBA" id="ARBA00004496"/>
    </source>
</evidence>
<dbReference type="GO" id="GO:0004722">
    <property type="term" value="F:protein serine/threonine phosphatase activity"/>
    <property type="evidence" value="ECO:0007669"/>
    <property type="project" value="UniProtKB-EC"/>
</dbReference>